<evidence type="ECO:0000313" key="1">
    <source>
        <dbReference type="EMBL" id="GGI49959.1"/>
    </source>
</evidence>
<reference evidence="1" key="1">
    <citation type="journal article" date="2014" name="Int. J. Syst. Evol. Microbiol.">
        <title>Complete genome sequence of Corynebacterium casei LMG S-19264T (=DSM 44701T), isolated from a smear-ripened cheese.</title>
        <authorList>
            <consortium name="US DOE Joint Genome Institute (JGI-PGF)"/>
            <person name="Walter F."/>
            <person name="Albersmeier A."/>
            <person name="Kalinowski J."/>
            <person name="Ruckert C."/>
        </authorList>
    </citation>
    <scope>NUCLEOTIDE SEQUENCE</scope>
    <source>
        <strain evidence="1">CCM 8711</strain>
    </source>
</reference>
<sequence>MGEMAFVLNKGTFGKIAVTLITQLVNFRYGVNAGASVPIESGIYYILLSIDGSAIELRLHASLRV</sequence>
<proteinExistence type="predicted"/>
<accession>A0A917J788</accession>
<organism evidence="1 2">
    <name type="scientific">Mucilaginibacter galii</name>
    <dbReference type="NCBI Taxonomy" id="2005073"/>
    <lineage>
        <taxon>Bacteria</taxon>
        <taxon>Pseudomonadati</taxon>
        <taxon>Bacteroidota</taxon>
        <taxon>Sphingobacteriia</taxon>
        <taxon>Sphingobacteriales</taxon>
        <taxon>Sphingobacteriaceae</taxon>
        <taxon>Mucilaginibacter</taxon>
    </lineage>
</organism>
<protein>
    <submittedName>
        <fullName evidence="1">Uncharacterized protein</fullName>
    </submittedName>
</protein>
<dbReference type="RefSeq" id="WP_415783242.1">
    <property type="nucleotide sequence ID" value="NZ_CBCSDW010000004.1"/>
</dbReference>
<keyword evidence="2" id="KW-1185">Reference proteome</keyword>
<dbReference type="Proteomes" id="UP000662074">
    <property type="component" value="Unassembled WGS sequence"/>
</dbReference>
<gene>
    <name evidence="1" type="ORF">GCM10011425_11710</name>
</gene>
<evidence type="ECO:0000313" key="2">
    <source>
        <dbReference type="Proteomes" id="UP000662074"/>
    </source>
</evidence>
<dbReference type="AlphaFoldDB" id="A0A917J788"/>
<dbReference type="EMBL" id="BMDO01000002">
    <property type="protein sequence ID" value="GGI49959.1"/>
    <property type="molecule type" value="Genomic_DNA"/>
</dbReference>
<name>A0A917J788_9SPHI</name>
<reference evidence="1" key="2">
    <citation type="submission" date="2020-09" db="EMBL/GenBank/DDBJ databases">
        <authorList>
            <person name="Sun Q."/>
            <person name="Sedlacek I."/>
        </authorList>
    </citation>
    <scope>NUCLEOTIDE SEQUENCE</scope>
    <source>
        <strain evidence="1">CCM 8711</strain>
    </source>
</reference>
<comment type="caution">
    <text evidence="1">The sequence shown here is derived from an EMBL/GenBank/DDBJ whole genome shotgun (WGS) entry which is preliminary data.</text>
</comment>